<dbReference type="GeneID" id="301708456"/>
<dbReference type="Gene3D" id="6.20.450.20">
    <property type="match status" value="1"/>
</dbReference>
<accession>A0A149VW81</accession>
<sequence length="63" mass="6994">MSVALSPLVSEFESVDQEASYVAWLRTKVELSLADKRSLIPHDEVMVEMDSIIEEAEAALRGT</sequence>
<proteinExistence type="predicted"/>
<dbReference type="RefSeq" id="WP_031599031.1">
    <property type="nucleotide sequence ID" value="NZ_CP053676.1"/>
</dbReference>
<protein>
    <recommendedName>
        <fullName evidence="1">Stability determinant domain-containing protein</fullName>
    </recommendedName>
</protein>
<keyword evidence="3" id="KW-1185">Reference proteome</keyword>
<dbReference type="PATRIC" id="fig|1789004.3.peg.2065"/>
<dbReference type="EMBL" id="LRRD01000057">
    <property type="protein sequence ID" value="KXW57469.1"/>
    <property type="molecule type" value="Genomic_DNA"/>
</dbReference>
<name>A0A149VW81_9PROT</name>
<dbReference type="OrthoDB" id="1666683at2"/>
<feature type="domain" description="Stability determinant" evidence="1">
    <location>
        <begin position="17"/>
        <end position="48"/>
    </location>
</feature>
<comment type="caution">
    <text evidence="2">The sequence shown here is derived from an EMBL/GenBank/DDBJ whole genome shotgun (WGS) entry which is preliminary data.</text>
</comment>
<dbReference type="Proteomes" id="UP000075653">
    <property type="component" value="Unassembled WGS sequence"/>
</dbReference>
<dbReference type="InterPro" id="IPR048851">
    <property type="entry name" value="PaaA2_dom"/>
</dbReference>
<gene>
    <name evidence="2" type="ORF">FEMY_20040</name>
</gene>
<dbReference type="AlphaFoldDB" id="A0A149VW81"/>
<evidence type="ECO:0000259" key="1">
    <source>
        <dbReference type="Pfam" id="PF21217"/>
    </source>
</evidence>
<evidence type="ECO:0000313" key="2">
    <source>
        <dbReference type="EMBL" id="KXW57469.1"/>
    </source>
</evidence>
<dbReference type="Pfam" id="PF21217">
    <property type="entry name" value="PaaA2"/>
    <property type="match status" value="1"/>
</dbReference>
<evidence type="ECO:0000313" key="3">
    <source>
        <dbReference type="Proteomes" id="UP000075653"/>
    </source>
</evidence>
<organism evidence="2 3">
    <name type="scientific">Ferrovum myxofaciens</name>
    <dbReference type="NCBI Taxonomy" id="416213"/>
    <lineage>
        <taxon>Bacteria</taxon>
        <taxon>Pseudomonadati</taxon>
        <taxon>Pseudomonadota</taxon>
        <taxon>Betaproteobacteria</taxon>
        <taxon>Ferrovales</taxon>
        <taxon>Ferrovaceae</taxon>
        <taxon>Ferrovum</taxon>
    </lineage>
</organism>
<dbReference type="STRING" id="1789004.FEMY_20040"/>
<reference evidence="2 3" key="1">
    <citation type="submission" date="2016-01" db="EMBL/GenBank/DDBJ databases">
        <title>Genome sequence of the acidophilic iron oxidising Ferrovum strain Z-31.</title>
        <authorList>
            <person name="Poehlein A."/>
            <person name="Ullrich S.R."/>
            <person name="Schloemann M."/>
            <person name="Muehling M."/>
            <person name="Daniel R."/>
        </authorList>
    </citation>
    <scope>NUCLEOTIDE SEQUENCE [LARGE SCALE GENOMIC DNA]</scope>
    <source>
        <strain evidence="2 3">Z-31</strain>
    </source>
</reference>